<dbReference type="AlphaFoldDB" id="A0A7X2Z870"/>
<evidence type="ECO:0000313" key="5">
    <source>
        <dbReference type="EMBL" id="MUG70099.1"/>
    </source>
</evidence>
<dbReference type="GO" id="GO:0000976">
    <property type="term" value="F:transcription cis-regulatory region binding"/>
    <property type="evidence" value="ECO:0007669"/>
    <property type="project" value="TreeGrafter"/>
</dbReference>
<dbReference type="SMART" id="SM00354">
    <property type="entry name" value="HTH_LACI"/>
    <property type="match status" value="1"/>
</dbReference>
<name>A0A7X2Z870_9BACL</name>
<dbReference type="Proteomes" id="UP000450917">
    <property type="component" value="Unassembled WGS sequence"/>
</dbReference>
<evidence type="ECO:0000313" key="6">
    <source>
        <dbReference type="Proteomes" id="UP000450917"/>
    </source>
</evidence>
<dbReference type="CDD" id="cd06267">
    <property type="entry name" value="PBP1_LacI_sugar_binding-like"/>
    <property type="match status" value="1"/>
</dbReference>
<dbReference type="PANTHER" id="PTHR30146:SF147">
    <property type="entry name" value="HTH-TYPE TRANSCRIPTIONAL REGULATOR DEGA"/>
    <property type="match status" value="1"/>
</dbReference>
<keyword evidence="6" id="KW-1185">Reference proteome</keyword>
<proteinExistence type="predicted"/>
<dbReference type="PROSITE" id="PS00356">
    <property type="entry name" value="HTH_LACI_1"/>
    <property type="match status" value="1"/>
</dbReference>
<dbReference type="InterPro" id="IPR000843">
    <property type="entry name" value="HTH_LacI"/>
</dbReference>
<dbReference type="Pfam" id="PF13377">
    <property type="entry name" value="Peripla_BP_3"/>
    <property type="match status" value="1"/>
</dbReference>
<accession>A0A7X2Z870</accession>
<evidence type="ECO:0000259" key="4">
    <source>
        <dbReference type="PROSITE" id="PS50932"/>
    </source>
</evidence>
<dbReference type="InterPro" id="IPR010982">
    <property type="entry name" value="Lambda_DNA-bd_dom_sf"/>
</dbReference>
<reference evidence="5 6" key="1">
    <citation type="submission" date="2019-11" db="EMBL/GenBank/DDBJ databases">
        <title>Draft genome sequences of five Paenibacillus species of dairy origin.</title>
        <authorList>
            <person name="Olajide A.M."/>
            <person name="Chen S."/>
            <person name="Lapointe G."/>
        </authorList>
    </citation>
    <scope>NUCLEOTIDE SEQUENCE [LARGE SCALE GENOMIC DNA]</scope>
    <source>
        <strain evidence="5 6">2CS3</strain>
    </source>
</reference>
<feature type="domain" description="HTH lacI-type" evidence="4">
    <location>
        <begin position="3"/>
        <end position="57"/>
    </location>
</feature>
<dbReference type="CDD" id="cd01392">
    <property type="entry name" value="HTH_LacI"/>
    <property type="match status" value="1"/>
</dbReference>
<dbReference type="Gene3D" id="3.40.50.2300">
    <property type="match status" value="2"/>
</dbReference>
<dbReference type="SUPFAM" id="SSF53822">
    <property type="entry name" value="Periplasmic binding protein-like I"/>
    <property type="match status" value="1"/>
</dbReference>
<gene>
    <name evidence="5" type="ORF">GNP93_05335</name>
</gene>
<dbReference type="Gene3D" id="1.10.260.40">
    <property type="entry name" value="lambda repressor-like DNA-binding domains"/>
    <property type="match status" value="1"/>
</dbReference>
<evidence type="ECO:0000256" key="3">
    <source>
        <dbReference type="ARBA" id="ARBA00023163"/>
    </source>
</evidence>
<comment type="caution">
    <text evidence="5">The sequence shown here is derived from an EMBL/GenBank/DDBJ whole genome shotgun (WGS) entry which is preliminary data.</text>
</comment>
<dbReference type="Pfam" id="PF00356">
    <property type="entry name" value="LacI"/>
    <property type="match status" value="1"/>
</dbReference>
<sequence length="332" mass="36418">MGINIFDIAKEAEVSIATVSKVVNNTGRISDKTRKKVLEIIEKHNYTPNSLATALTGKFSYTLGLIIPNLANPFFGEIAKSVEDRARELGFSVMICSTDYDADREASYFTLLQKKRVDGVIILSGFEDQHTITRNLVKPNMPVALIARDIPTISINSVSIDDFVGGYEAAKHLIGLGHRRMGLIVENIRCAKERVRGFNQALEEHDLQLDESLVLLGEATVPNGKKLALQLLSGDEPPTAIFATNDLLAIGTIQAANEHGLKVPQDVSVIGFDNTMLATITDPPLTTIAQPMEQMGRQIVDLLVQELKGDVTHKQRIVLLPELVVRKSTGLR</sequence>
<dbReference type="SUPFAM" id="SSF47413">
    <property type="entry name" value="lambda repressor-like DNA-binding domains"/>
    <property type="match status" value="1"/>
</dbReference>
<evidence type="ECO:0000256" key="1">
    <source>
        <dbReference type="ARBA" id="ARBA00023015"/>
    </source>
</evidence>
<dbReference type="EMBL" id="WNZX01000003">
    <property type="protein sequence ID" value="MUG70099.1"/>
    <property type="molecule type" value="Genomic_DNA"/>
</dbReference>
<dbReference type="PANTHER" id="PTHR30146">
    <property type="entry name" value="LACI-RELATED TRANSCRIPTIONAL REPRESSOR"/>
    <property type="match status" value="1"/>
</dbReference>
<dbReference type="GO" id="GO:0003700">
    <property type="term" value="F:DNA-binding transcription factor activity"/>
    <property type="evidence" value="ECO:0007669"/>
    <property type="project" value="TreeGrafter"/>
</dbReference>
<dbReference type="RefSeq" id="WP_155614194.1">
    <property type="nucleotide sequence ID" value="NZ_WNZX01000003.1"/>
</dbReference>
<dbReference type="InterPro" id="IPR028082">
    <property type="entry name" value="Peripla_BP_I"/>
</dbReference>
<dbReference type="PROSITE" id="PS50932">
    <property type="entry name" value="HTH_LACI_2"/>
    <property type="match status" value="1"/>
</dbReference>
<dbReference type="InterPro" id="IPR046335">
    <property type="entry name" value="LacI/GalR-like_sensor"/>
</dbReference>
<keyword evidence="1" id="KW-0805">Transcription regulation</keyword>
<evidence type="ECO:0000256" key="2">
    <source>
        <dbReference type="ARBA" id="ARBA00023125"/>
    </source>
</evidence>
<organism evidence="5 6">
    <name type="scientific">Paenibacillus validus</name>
    <dbReference type="NCBI Taxonomy" id="44253"/>
    <lineage>
        <taxon>Bacteria</taxon>
        <taxon>Bacillati</taxon>
        <taxon>Bacillota</taxon>
        <taxon>Bacilli</taxon>
        <taxon>Bacillales</taxon>
        <taxon>Paenibacillaceae</taxon>
        <taxon>Paenibacillus</taxon>
    </lineage>
</organism>
<protein>
    <submittedName>
        <fullName evidence="5">LacI family DNA-binding transcriptional regulator</fullName>
    </submittedName>
</protein>
<keyword evidence="2 5" id="KW-0238">DNA-binding</keyword>
<keyword evidence="3" id="KW-0804">Transcription</keyword>